<gene>
    <name evidence="5" type="ORF">GQF01_34365</name>
</gene>
<dbReference type="InterPro" id="IPR001130">
    <property type="entry name" value="TatD-like"/>
</dbReference>
<evidence type="ECO:0000256" key="1">
    <source>
        <dbReference type="ARBA" id="ARBA00009275"/>
    </source>
</evidence>
<evidence type="ECO:0000256" key="4">
    <source>
        <dbReference type="PIRSR" id="PIRSR005902-1"/>
    </source>
</evidence>
<dbReference type="GO" id="GO:0016788">
    <property type="term" value="F:hydrolase activity, acting on ester bonds"/>
    <property type="evidence" value="ECO:0007669"/>
    <property type="project" value="InterPro"/>
</dbReference>
<sequence>MNTNIAIDAHIHLDMYEEMEAQKIVSELDQFQVEALIAVSRHLASCKATEKLSLQAPKQVYAAYGYHPEQEIPREAELQELLEWISGRSNDIVAVGEIGLPYYRRLEAEERGERLDYSPYVRLLERFLELAAKLAKPVVLHAVYEDADIVCDLLQKHGIQKAHFHWFKGSPQTVQRMIQSGYYISITPDVLYEEEIRELVRSYPLELLMVETDGPWPFEGIFEGQVTHPGMIHKVIEQIALLHDAESSIVAETIQHNTKQFYNLLTSG</sequence>
<dbReference type="PIRSF" id="PIRSF005902">
    <property type="entry name" value="DNase_TatD"/>
    <property type="match status" value="1"/>
</dbReference>
<organism evidence="5 6">
    <name type="scientific">Paenibacillus silvestris</name>
    <dbReference type="NCBI Taxonomy" id="2606219"/>
    <lineage>
        <taxon>Bacteria</taxon>
        <taxon>Bacillati</taxon>
        <taxon>Bacillota</taxon>
        <taxon>Bacilli</taxon>
        <taxon>Bacillales</taxon>
        <taxon>Paenibacillaceae</taxon>
        <taxon>Paenibacillus</taxon>
    </lineage>
</organism>
<evidence type="ECO:0000313" key="6">
    <source>
        <dbReference type="Proteomes" id="UP000481087"/>
    </source>
</evidence>
<evidence type="ECO:0000256" key="3">
    <source>
        <dbReference type="ARBA" id="ARBA00022801"/>
    </source>
</evidence>
<feature type="binding site" evidence="4">
    <location>
        <position position="10"/>
    </location>
    <ligand>
        <name>a divalent metal cation</name>
        <dbReference type="ChEBI" id="CHEBI:60240"/>
        <label>1</label>
    </ligand>
</feature>
<feature type="binding site" evidence="4">
    <location>
        <position position="97"/>
    </location>
    <ligand>
        <name>a divalent metal cation</name>
        <dbReference type="ChEBI" id="CHEBI:60240"/>
        <label>1</label>
    </ligand>
</feature>
<evidence type="ECO:0000313" key="5">
    <source>
        <dbReference type="EMBL" id="MZQ87212.1"/>
    </source>
</evidence>
<dbReference type="Proteomes" id="UP000481087">
    <property type="component" value="Unassembled WGS sequence"/>
</dbReference>
<dbReference type="InterPro" id="IPR032466">
    <property type="entry name" value="Metal_Hydrolase"/>
</dbReference>
<feature type="binding site" evidence="4">
    <location>
        <position position="165"/>
    </location>
    <ligand>
        <name>a divalent metal cation</name>
        <dbReference type="ChEBI" id="CHEBI:60240"/>
        <label>2</label>
    </ligand>
</feature>
<reference evidence="5 6" key="1">
    <citation type="submission" date="2019-12" db="EMBL/GenBank/DDBJ databases">
        <title>Paenibacillus sp. nov. sp. isolated from soil.</title>
        <authorList>
            <person name="Kim J."/>
            <person name="Jeong S.E."/>
            <person name="Jung H.S."/>
            <person name="Jeon C.O."/>
        </authorList>
    </citation>
    <scope>NUCLEOTIDE SEQUENCE [LARGE SCALE GENOMIC DNA]</scope>
    <source>
        <strain evidence="5 6">5J-6</strain>
    </source>
</reference>
<keyword evidence="3" id="KW-0378">Hydrolase</keyword>
<proteinExistence type="inferred from homology"/>
<accession>A0A6L8VC50</accession>
<dbReference type="RefSeq" id="WP_161411840.1">
    <property type="nucleotide sequence ID" value="NZ_WTUZ01000040.1"/>
</dbReference>
<dbReference type="Pfam" id="PF01026">
    <property type="entry name" value="TatD_DNase"/>
    <property type="match status" value="1"/>
</dbReference>
<feature type="binding site" evidence="4">
    <location>
        <position position="141"/>
    </location>
    <ligand>
        <name>a divalent metal cation</name>
        <dbReference type="ChEBI" id="CHEBI:60240"/>
        <label>2</label>
    </ligand>
</feature>
<keyword evidence="6" id="KW-1185">Reference proteome</keyword>
<evidence type="ECO:0000256" key="2">
    <source>
        <dbReference type="ARBA" id="ARBA00022723"/>
    </source>
</evidence>
<feature type="binding site" evidence="4">
    <location>
        <position position="12"/>
    </location>
    <ligand>
        <name>a divalent metal cation</name>
        <dbReference type="ChEBI" id="CHEBI:60240"/>
        <label>1</label>
    </ligand>
</feature>
<comment type="similarity">
    <text evidence="1">Belongs to the metallo-dependent hydrolases superfamily. TatD-type hydrolase family.</text>
</comment>
<dbReference type="CDD" id="cd01310">
    <property type="entry name" value="TatD_DNAse"/>
    <property type="match status" value="1"/>
</dbReference>
<dbReference type="EMBL" id="WTUZ01000040">
    <property type="protein sequence ID" value="MZQ87212.1"/>
    <property type="molecule type" value="Genomic_DNA"/>
</dbReference>
<dbReference type="PANTHER" id="PTHR46317">
    <property type="entry name" value="HYDROLASE OF PHP SUPERFAMILY-RELATED PROTEIN"/>
    <property type="match status" value="1"/>
</dbReference>
<protein>
    <submittedName>
        <fullName evidence="5">TatD family deoxyribonuclease</fullName>
    </submittedName>
</protein>
<dbReference type="PANTHER" id="PTHR46317:SF1">
    <property type="entry name" value="HYDROLASE, TATD FAMILY"/>
    <property type="match status" value="1"/>
</dbReference>
<keyword evidence="2 4" id="KW-0479">Metal-binding</keyword>
<dbReference type="SUPFAM" id="SSF51556">
    <property type="entry name" value="Metallo-dependent hydrolases"/>
    <property type="match status" value="1"/>
</dbReference>
<feature type="binding site" evidence="4">
    <location>
        <position position="213"/>
    </location>
    <ligand>
        <name>a divalent metal cation</name>
        <dbReference type="ChEBI" id="CHEBI:60240"/>
        <label>1</label>
    </ligand>
</feature>
<dbReference type="AlphaFoldDB" id="A0A6L8VC50"/>
<dbReference type="GO" id="GO:0046872">
    <property type="term" value="F:metal ion binding"/>
    <property type="evidence" value="ECO:0007669"/>
    <property type="project" value="UniProtKB-KW"/>
</dbReference>
<dbReference type="Gene3D" id="3.20.20.140">
    <property type="entry name" value="Metal-dependent hydrolases"/>
    <property type="match status" value="1"/>
</dbReference>
<comment type="caution">
    <text evidence="5">The sequence shown here is derived from an EMBL/GenBank/DDBJ whole genome shotgun (WGS) entry which is preliminary data.</text>
</comment>
<name>A0A6L8VC50_9BACL</name>